<name>A0A1D8AR98_9BACT</name>
<dbReference type="AlphaFoldDB" id="A0A1D8AR98"/>
<keyword evidence="3" id="KW-1185">Reference proteome</keyword>
<dbReference type="STRING" id="1838286.Verru16b_00445"/>
<dbReference type="EMBL" id="CP016094">
    <property type="protein sequence ID" value="AOS43402.1"/>
    <property type="molecule type" value="Genomic_DNA"/>
</dbReference>
<evidence type="ECO:0008006" key="4">
    <source>
        <dbReference type="Google" id="ProtNLM"/>
    </source>
</evidence>
<sequence length="242" mass="26390">MNTRHLTLLAGLLAFATAPLGAQTADAWIAKARTFLGGDQALNAVKSVHFTGTLELADGKKLPTDIIFQKPYQQKITVSGPQVIEATALDGYDAWQKRTNPANPLQWQVTLLDATQVKRLRANTLENLSFYAIRDMPGCEVAVTGESTIDGRACVQLTFRHGAAIVFIRSFDKATGQLVKTETENGGEIREEGELFVNGIRFPRRVINKAPNGSVTAIVFEQVKVNEVFAADTFSVPSLQTN</sequence>
<evidence type="ECO:0000313" key="2">
    <source>
        <dbReference type="EMBL" id="AOS43402.1"/>
    </source>
</evidence>
<dbReference type="RefSeq" id="WP_069960757.1">
    <property type="nucleotide sequence ID" value="NZ_CP016094.1"/>
</dbReference>
<evidence type="ECO:0000313" key="3">
    <source>
        <dbReference type="Proteomes" id="UP000095228"/>
    </source>
</evidence>
<proteinExistence type="predicted"/>
<feature type="chain" id="PRO_5009104977" description="Outer membrane lipoprotein-sorting protein" evidence="1">
    <location>
        <begin position="25"/>
        <end position="242"/>
    </location>
</feature>
<organism evidence="2 3">
    <name type="scientific">Lacunisphaera limnophila</name>
    <dbReference type="NCBI Taxonomy" id="1838286"/>
    <lineage>
        <taxon>Bacteria</taxon>
        <taxon>Pseudomonadati</taxon>
        <taxon>Verrucomicrobiota</taxon>
        <taxon>Opitutia</taxon>
        <taxon>Opitutales</taxon>
        <taxon>Opitutaceae</taxon>
        <taxon>Lacunisphaera</taxon>
    </lineage>
</organism>
<dbReference type="OrthoDB" id="188527at2"/>
<reference evidence="2 3" key="1">
    <citation type="submission" date="2016-06" db="EMBL/GenBank/DDBJ databases">
        <title>Three novel species with peptidoglycan cell walls form the new genus Lacunisphaera gen. nov. in the family Opitutaceae of the verrucomicrobial subdivision 4.</title>
        <authorList>
            <person name="Rast P."/>
            <person name="Gloeckner I."/>
            <person name="Jogler M."/>
            <person name="Boedeker C."/>
            <person name="Jeske O."/>
            <person name="Wiegand S."/>
            <person name="Reinhardt R."/>
            <person name="Schumann P."/>
            <person name="Rohde M."/>
            <person name="Spring S."/>
            <person name="Gloeckner F.O."/>
            <person name="Jogler C."/>
        </authorList>
    </citation>
    <scope>NUCLEOTIDE SEQUENCE [LARGE SCALE GENOMIC DNA]</scope>
    <source>
        <strain evidence="2 3">IG16b</strain>
    </source>
</reference>
<gene>
    <name evidence="2" type="ORF">Verru16b_00445</name>
</gene>
<dbReference type="KEGG" id="obg:Verru16b_00445"/>
<dbReference type="Proteomes" id="UP000095228">
    <property type="component" value="Chromosome"/>
</dbReference>
<evidence type="ECO:0000256" key="1">
    <source>
        <dbReference type="SAM" id="SignalP"/>
    </source>
</evidence>
<accession>A0A1D8AR98</accession>
<feature type="signal peptide" evidence="1">
    <location>
        <begin position="1"/>
        <end position="24"/>
    </location>
</feature>
<protein>
    <recommendedName>
        <fullName evidence="4">Outer membrane lipoprotein-sorting protein</fullName>
    </recommendedName>
</protein>
<keyword evidence="1" id="KW-0732">Signal</keyword>